<keyword evidence="4" id="KW-1185">Reference proteome</keyword>
<dbReference type="Ensembl" id="ENSXCOT00000006599.1">
    <property type="protein sequence ID" value="ENSXCOP00000006519.1"/>
    <property type="gene ID" value="ENSXCOG00000005045.1"/>
</dbReference>
<dbReference type="Proteomes" id="UP000261380">
    <property type="component" value="Unplaced"/>
</dbReference>
<dbReference type="AlphaFoldDB" id="A0A3B5LF80"/>
<dbReference type="InterPro" id="IPR027838">
    <property type="entry name" value="DUF4585"/>
</dbReference>
<evidence type="ECO:0000259" key="2">
    <source>
        <dbReference type="Pfam" id="PF15232"/>
    </source>
</evidence>
<dbReference type="InterPro" id="IPR052303">
    <property type="entry name" value="CEFIP"/>
</dbReference>
<feature type="region of interest" description="Disordered" evidence="1">
    <location>
        <begin position="94"/>
        <end position="117"/>
    </location>
</feature>
<reference evidence="3" key="1">
    <citation type="submission" date="2025-08" db="UniProtKB">
        <authorList>
            <consortium name="Ensembl"/>
        </authorList>
    </citation>
    <scope>IDENTIFICATION</scope>
</reference>
<evidence type="ECO:0000313" key="4">
    <source>
        <dbReference type="Proteomes" id="UP000261380"/>
    </source>
</evidence>
<reference evidence="3" key="2">
    <citation type="submission" date="2025-09" db="UniProtKB">
        <authorList>
            <consortium name="Ensembl"/>
        </authorList>
    </citation>
    <scope>IDENTIFICATION</scope>
</reference>
<dbReference type="PANTHER" id="PTHR33775:SF4">
    <property type="entry name" value="CHROMOSOME 4 OPEN READING FRAME 54"/>
    <property type="match status" value="1"/>
</dbReference>
<organism evidence="3 4">
    <name type="scientific">Xiphophorus couchianus</name>
    <name type="common">Monterrey platyfish</name>
    <dbReference type="NCBI Taxonomy" id="32473"/>
    <lineage>
        <taxon>Eukaryota</taxon>
        <taxon>Metazoa</taxon>
        <taxon>Chordata</taxon>
        <taxon>Craniata</taxon>
        <taxon>Vertebrata</taxon>
        <taxon>Euteleostomi</taxon>
        <taxon>Actinopterygii</taxon>
        <taxon>Neopterygii</taxon>
        <taxon>Teleostei</taxon>
        <taxon>Neoteleostei</taxon>
        <taxon>Acanthomorphata</taxon>
        <taxon>Ovalentaria</taxon>
        <taxon>Atherinomorphae</taxon>
        <taxon>Cyprinodontiformes</taxon>
        <taxon>Poeciliidae</taxon>
        <taxon>Poeciliinae</taxon>
        <taxon>Xiphophorus</taxon>
    </lineage>
</organism>
<dbReference type="PANTHER" id="PTHR33775">
    <property type="entry name" value="CARDIAC-ENRICHED FHL2-INTERACTING PROTEIN-RELATED"/>
    <property type="match status" value="1"/>
</dbReference>
<dbReference type="GeneTree" id="ENSGT00730000111645"/>
<feature type="compositionally biased region" description="Basic and acidic residues" evidence="1">
    <location>
        <begin position="101"/>
        <end position="117"/>
    </location>
</feature>
<feature type="region of interest" description="Disordered" evidence="1">
    <location>
        <begin position="383"/>
        <end position="402"/>
    </location>
</feature>
<evidence type="ECO:0000313" key="3">
    <source>
        <dbReference type="Ensembl" id="ENSXCOP00000006519.1"/>
    </source>
</evidence>
<sequence length="434" mass="47195">VNEDHLTVNDTGLHSNKLLKHIKTEDSEDQHTETNCEESNYVDLDMRPDGLKTVKVTFTGEGNQLSVIKADSSKQEESKTASAESLLETLTKLPTADPDSESEKQAELDSSDQGDRRSLNIIHVPYNHDAFKTQSQQSKTFTNKSVLHFANKEHSSINAQDSALQASSVVRSSKTSTIKPASVKMVGKDKAKSSFTDPTTTKGFLDSENYLTMPGIGCTNETKLLNQKGDSSFTKTNSGDSKVPEQNRSNVTMDCPSATIYHLPTAATSPQNQQQVLRFSPSINMSPTPSGGEIVPQTQRKMLLDPTTGHYYLVDTPILATTKRLFDPETGQYVDVPMPHSPISSVTPVPFSLPPLALAPTYLVYPGFISPTLAAQAVMPQSPCHSEDAAGESIKRPGSSDKKALISITTQQGPRIIAPPSFDGKTMSFVVEHR</sequence>
<dbReference type="Pfam" id="PF15232">
    <property type="entry name" value="DUF4585"/>
    <property type="match status" value="1"/>
</dbReference>
<proteinExistence type="predicted"/>
<feature type="compositionally biased region" description="Basic and acidic residues" evidence="1">
    <location>
        <begin position="385"/>
        <end position="402"/>
    </location>
</feature>
<feature type="domain" description="DUF4585" evidence="2">
    <location>
        <begin position="296"/>
        <end position="362"/>
    </location>
</feature>
<evidence type="ECO:0000256" key="1">
    <source>
        <dbReference type="SAM" id="MobiDB-lite"/>
    </source>
</evidence>
<feature type="region of interest" description="Disordered" evidence="1">
    <location>
        <begin position="229"/>
        <end position="249"/>
    </location>
</feature>
<name>A0A3B5LF80_9TELE</name>
<protein>
    <recommendedName>
        <fullName evidence="2">DUF4585 domain-containing protein</fullName>
    </recommendedName>
</protein>
<accession>A0A3B5LF80</accession>